<keyword evidence="3" id="KW-1185">Reference proteome</keyword>
<gene>
    <name evidence="2" type="ORF">DP106_03435</name>
</gene>
<dbReference type="Gene3D" id="1.10.472.10">
    <property type="entry name" value="Cyclin-like"/>
    <property type="match status" value="1"/>
</dbReference>
<accession>A0A3A6QRX4</accession>
<feature type="domain" description="Transcription factor TFIIB cyclin-like" evidence="1">
    <location>
        <begin position="16"/>
        <end position="93"/>
    </location>
</feature>
<evidence type="ECO:0000259" key="1">
    <source>
        <dbReference type="Pfam" id="PF00382"/>
    </source>
</evidence>
<organism evidence="2 3">
    <name type="scientific">Halonotius pteroides</name>
    <dbReference type="NCBI Taxonomy" id="268735"/>
    <lineage>
        <taxon>Archaea</taxon>
        <taxon>Methanobacteriati</taxon>
        <taxon>Methanobacteriota</taxon>
        <taxon>Stenosarchaea group</taxon>
        <taxon>Halobacteria</taxon>
        <taxon>Halobacteriales</taxon>
        <taxon>Haloferacaceae</taxon>
        <taxon>Halonotius</taxon>
    </lineage>
</organism>
<dbReference type="GO" id="GO:0017025">
    <property type="term" value="F:TBP-class protein binding"/>
    <property type="evidence" value="ECO:0007669"/>
    <property type="project" value="InterPro"/>
</dbReference>
<dbReference type="InterPro" id="IPR013150">
    <property type="entry name" value="TFIIB_cyclin"/>
</dbReference>
<dbReference type="SUPFAM" id="SSF47954">
    <property type="entry name" value="Cyclin-like"/>
    <property type="match status" value="1"/>
</dbReference>
<reference evidence="2 3" key="1">
    <citation type="submission" date="2018-06" db="EMBL/GenBank/DDBJ databases">
        <title>Halonotius sp. F13-13 a new haloarchaeeon isolated from a solar saltern from Isla Cristina, Huelva, Spain.</title>
        <authorList>
            <person name="Duran-Viseras A."/>
            <person name="Sanchez-Porro C."/>
            <person name="Ventosa A."/>
        </authorList>
    </citation>
    <scope>NUCLEOTIDE SEQUENCE [LARGE SCALE GENOMIC DNA]</scope>
    <source>
        <strain evidence="2 3">CECT 7525</strain>
    </source>
</reference>
<name>A0A3A6QRX4_9EURY</name>
<keyword evidence="2" id="KW-0396">Initiation factor</keyword>
<comment type="caution">
    <text evidence="2">The sequence shown here is derived from an EMBL/GenBank/DDBJ whole genome shotgun (WGS) entry which is preliminary data.</text>
</comment>
<dbReference type="Pfam" id="PF00382">
    <property type="entry name" value="TFIIB"/>
    <property type="match status" value="1"/>
</dbReference>
<proteinExistence type="predicted"/>
<dbReference type="OrthoDB" id="291244at2157"/>
<sequence>MYSAREQVENQPWLDRIESAADELGIGQAGRTTAGDLFLSHVPDDDRSKPAVAAASLYAGALIAGEERSQQAVADAMDVSRLSVHSRWKSLLESAGFQPPTW</sequence>
<evidence type="ECO:0000313" key="2">
    <source>
        <dbReference type="EMBL" id="RJX51149.1"/>
    </source>
</evidence>
<protein>
    <submittedName>
        <fullName evidence="2">Transcription initiation factor IIB family protein</fullName>
    </submittedName>
</protein>
<evidence type="ECO:0000313" key="3">
    <source>
        <dbReference type="Proteomes" id="UP000281564"/>
    </source>
</evidence>
<dbReference type="Proteomes" id="UP000281564">
    <property type="component" value="Unassembled WGS sequence"/>
</dbReference>
<keyword evidence="2" id="KW-0648">Protein biosynthesis</keyword>
<dbReference type="GO" id="GO:0003743">
    <property type="term" value="F:translation initiation factor activity"/>
    <property type="evidence" value="ECO:0007669"/>
    <property type="project" value="UniProtKB-KW"/>
</dbReference>
<dbReference type="InterPro" id="IPR036915">
    <property type="entry name" value="Cyclin-like_sf"/>
</dbReference>
<dbReference type="AlphaFoldDB" id="A0A3A6QRX4"/>
<dbReference type="EMBL" id="QMDW01000003">
    <property type="protein sequence ID" value="RJX51149.1"/>
    <property type="molecule type" value="Genomic_DNA"/>
</dbReference>
<dbReference type="RefSeq" id="WP_120083415.1">
    <property type="nucleotide sequence ID" value="NZ_QMDW01000003.1"/>
</dbReference>